<name>A0A7S2R097_9STRA</name>
<gene>
    <name evidence="2" type="ORF">EANT1437_LOCUS570</name>
</gene>
<dbReference type="EMBL" id="HBHI01001210">
    <property type="protein sequence ID" value="CAD9656771.1"/>
    <property type="molecule type" value="Transcribed_RNA"/>
</dbReference>
<keyword evidence="1" id="KW-1133">Transmembrane helix</keyword>
<keyword evidence="1" id="KW-0812">Transmembrane</keyword>
<accession>A0A7S2R097</accession>
<feature type="transmembrane region" description="Helical" evidence="1">
    <location>
        <begin position="12"/>
        <end position="28"/>
    </location>
</feature>
<protein>
    <submittedName>
        <fullName evidence="2">Uncharacterized protein</fullName>
    </submittedName>
</protein>
<evidence type="ECO:0000256" key="1">
    <source>
        <dbReference type="SAM" id="Phobius"/>
    </source>
</evidence>
<organism evidence="2">
    <name type="scientific">Eucampia antarctica</name>
    <dbReference type="NCBI Taxonomy" id="49252"/>
    <lineage>
        <taxon>Eukaryota</taxon>
        <taxon>Sar</taxon>
        <taxon>Stramenopiles</taxon>
        <taxon>Ochrophyta</taxon>
        <taxon>Bacillariophyta</taxon>
        <taxon>Mediophyceae</taxon>
        <taxon>Biddulphiophycidae</taxon>
        <taxon>Hemiaulales</taxon>
        <taxon>Hemiaulaceae</taxon>
        <taxon>Eucampia</taxon>
    </lineage>
</organism>
<keyword evidence="1" id="KW-0472">Membrane</keyword>
<sequence length="439" mass="49820">MNQHTKTMNTQSIFTILFFVIQTFRLLISTDGLSSLDKRSARDLSANLLAGLKGRTSSESKLLNLETDFYDQSTGLYSEGVWHNALVGISSLENDQSADQIADSLFKYSWDGCSFRRRSWSGNWDHSNIDSNNPPEQANYYRESSEYRCVQHGIALVFWSKLLLDRKAGQDVCISREKYQEQQKLIAECFIREFYDSSVQRWTTVSRSQGGGSLLRPSVSAAKQTLGATEETPYYRAVDQAMAVLACLEHLKLLEQDKGNDALNTKRTMLIELIQTTCFEILSPNGFGYGNIKEAKSYVGLDRNRNFWHDGWTFLSLIKASEYLWPLDTNHGEAQLDSIWQGLTDMYGNNDGTVWHWERALKNDSSNVRYCGDNALAHAIERNLKLGRHNTQNMEGDGFWKFIASLREGHGDGLASVADVYTQVRLHPNTELSALLVWP</sequence>
<proteinExistence type="predicted"/>
<dbReference type="AlphaFoldDB" id="A0A7S2R097"/>
<evidence type="ECO:0000313" key="2">
    <source>
        <dbReference type="EMBL" id="CAD9656771.1"/>
    </source>
</evidence>
<reference evidence="2" key="1">
    <citation type="submission" date="2021-01" db="EMBL/GenBank/DDBJ databases">
        <authorList>
            <person name="Corre E."/>
            <person name="Pelletier E."/>
            <person name="Niang G."/>
            <person name="Scheremetjew M."/>
            <person name="Finn R."/>
            <person name="Kale V."/>
            <person name="Holt S."/>
            <person name="Cochrane G."/>
            <person name="Meng A."/>
            <person name="Brown T."/>
            <person name="Cohen L."/>
        </authorList>
    </citation>
    <scope>NUCLEOTIDE SEQUENCE</scope>
    <source>
        <strain evidence="2">CCMP1452</strain>
    </source>
</reference>